<feature type="non-terminal residue" evidence="2">
    <location>
        <position position="1"/>
    </location>
</feature>
<keyword evidence="3" id="KW-1185">Reference proteome</keyword>
<protein>
    <recommendedName>
        <fullName evidence="4">B box-type domain-containing protein</fullName>
    </recommendedName>
</protein>
<gene>
    <name evidence="2" type="ORF">MIMGU_mgv1a020915mg</name>
</gene>
<sequence>LEGNSEVPGWLTALLTEKFFNACIIHEEVKRNEKNVFCLDCCDGICPHCLLRHRSHRLLQIRRYVYHNVIKLVDAERLMDCAQVQTYTSNFAKVVFLNKRHHTRLGKAASGKYCINCDRNVQDSNLFCCISCKLQTIIRTGKKVSNYLRKCDFLALSEPGLEDGQMTPDSVLEPAGSMRTESGSSGGGGAAGYSECRALATTATTEAVRKKRSSSKTGHRSACRPVSGIYNSETTLNRRKGTPQRSPLL</sequence>
<feature type="compositionally biased region" description="Basic residues" evidence="1">
    <location>
        <begin position="209"/>
        <end position="222"/>
    </location>
</feature>
<organism evidence="2 3">
    <name type="scientific">Erythranthe guttata</name>
    <name type="common">Yellow monkey flower</name>
    <name type="synonym">Mimulus guttatus</name>
    <dbReference type="NCBI Taxonomy" id="4155"/>
    <lineage>
        <taxon>Eukaryota</taxon>
        <taxon>Viridiplantae</taxon>
        <taxon>Streptophyta</taxon>
        <taxon>Embryophyta</taxon>
        <taxon>Tracheophyta</taxon>
        <taxon>Spermatophyta</taxon>
        <taxon>Magnoliopsida</taxon>
        <taxon>eudicotyledons</taxon>
        <taxon>Gunneridae</taxon>
        <taxon>Pentapetalae</taxon>
        <taxon>asterids</taxon>
        <taxon>lamiids</taxon>
        <taxon>Lamiales</taxon>
        <taxon>Phrymaceae</taxon>
        <taxon>Erythranthe</taxon>
    </lineage>
</organism>
<dbReference type="STRING" id="4155.A0A022QRK4"/>
<reference evidence="2 3" key="1">
    <citation type="journal article" date="2013" name="Proc. Natl. Acad. Sci. U.S.A.">
        <title>Fine-scale variation in meiotic recombination in Mimulus inferred from population shotgun sequencing.</title>
        <authorList>
            <person name="Hellsten U."/>
            <person name="Wright K.M."/>
            <person name="Jenkins J."/>
            <person name="Shu S."/>
            <person name="Yuan Y."/>
            <person name="Wessler S.R."/>
            <person name="Schmutz J."/>
            <person name="Willis J.H."/>
            <person name="Rokhsar D.S."/>
        </authorList>
    </citation>
    <scope>NUCLEOTIDE SEQUENCE [LARGE SCALE GENOMIC DNA]</scope>
    <source>
        <strain evidence="3">cv. DUN x IM62</strain>
    </source>
</reference>
<accession>A0A022QRK4</accession>
<dbReference type="AlphaFoldDB" id="A0A022QRK4"/>
<dbReference type="Pfam" id="PF04640">
    <property type="entry name" value="PLATZ"/>
    <property type="match status" value="1"/>
</dbReference>
<evidence type="ECO:0000313" key="2">
    <source>
        <dbReference type="EMBL" id="EYU30546.1"/>
    </source>
</evidence>
<evidence type="ECO:0000256" key="1">
    <source>
        <dbReference type="SAM" id="MobiDB-lite"/>
    </source>
</evidence>
<evidence type="ECO:0000313" key="3">
    <source>
        <dbReference type="Proteomes" id="UP000030748"/>
    </source>
</evidence>
<feature type="region of interest" description="Disordered" evidence="1">
    <location>
        <begin position="164"/>
        <end position="191"/>
    </location>
</feature>
<feature type="region of interest" description="Disordered" evidence="1">
    <location>
        <begin position="204"/>
        <end position="249"/>
    </location>
</feature>
<name>A0A022QRK4_ERYGU</name>
<dbReference type="InterPro" id="IPR006734">
    <property type="entry name" value="PLATZ"/>
</dbReference>
<dbReference type="PANTHER" id="PTHR31065:SF52">
    <property type="entry name" value="B BOX-TYPE DOMAIN-CONTAINING PROTEIN"/>
    <property type="match status" value="1"/>
</dbReference>
<dbReference type="eggNOG" id="ENOG502QRZG">
    <property type="taxonomic scope" value="Eukaryota"/>
</dbReference>
<evidence type="ECO:0008006" key="4">
    <source>
        <dbReference type="Google" id="ProtNLM"/>
    </source>
</evidence>
<dbReference type="EMBL" id="KI631020">
    <property type="protein sequence ID" value="EYU30546.1"/>
    <property type="molecule type" value="Genomic_DNA"/>
</dbReference>
<dbReference type="OMA" id="CEYLPLP"/>
<dbReference type="PANTHER" id="PTHR31065">
    <property type="entry name" value="PLATZ TRANSCRIPTION FACTOR FAMILY PROTEIN"/>
    <property type="match status" value="1"/>
</dbReference>
<dbReference type="Proteomes" id="UP000030748">
    <property type="component" value="Unassembled WGS sequence"/>
</dbReference>
<proteinExistence type="predicted"/>